<organism evidence="3 4">
    <name type="scientific">Somion occarium</name>
    <dbReference type="NCBI Taxonomy" id="3059160"/>
    <lineage>
        <taxon>Eukaryota</taxon>
        <taxon>Fungi</taxon>
        <taxon>Dikarya</taxon>
        <taxon>Basidiomycota</taxon>
        <taxon>Agaricomycotina</taxon>
        <taxon>Agaricomycetes</taxon>
        <taxon>Polyporales</taxon>
        <taxon>Cerrenaceae</taxon>
        <taxon>Somion</taxon>
    </lineage>
</organism>
<proteinExistence type="predicted"/>
<evidence type="ECO:0000313" key="4">
    <source>
        <dbReference type="Proteomes" id="UP001497453"/>
    </source>
</evidence>
<name>A0ABP1CYW7_9APHY</name>
<feature type="signal peptide" evidence="2">
    <location>
        <begin position="1"/>
        <end position="21"/>
    </location>
</feature>
<reference evidence="4" key="1">
    <citation type="submission" date="2024-04" db="EMBL/GenBank/DDBJ databases">
        <authorList>
            <person name="Shaw F."/>
            <person name="Minotto A."/>
        </authorList>
    </citation>
    <scope>NUCLEOTIDE SEQUENCE [LARGE SCALE GENOMIC DNA]</scope>
</reference>
<sequence length="280" mass="27713">MFSKLFFALTLVLGLTLQVSAHALVAPPIGVTDTPVRKDVKRPSNRSPCGAGVNVAKTLASSTPIVAAADGTFTTTVTNFNAGTDGSRQVTAAVDTTAIGKTFAAAATVTQNGDPAPKDVGSEQITVQMPAGTTCTGGATGDQCLVSFKTSGGFGNCVLVQQSAGAAAASNDTTAAAGDNTTAAAGDNTTAAAGNDTTAAAGNDTTSAAGNNTTDTTATGNNTTDTTATGNNTTAAAATIANTSGKKGNKKNNNKRDIDIRAVGSRAARAFREAELDELM</sequence>
<evidence type="ECO:0000313" key="3">
    <source>
        <dbReference type="EMBL" id="CAL1699684.1"/>
    </source>
</evidence>
<feature type="region of interest" description="Disordered" evidence="1">
    <location>
        <begin position="186"/>
        <end position="230"/>
    </location>
</feature>
<keyword evidence="4" id="KW-1185">Reference proteome</keyword>
<keyword evidence="2" id="KW-0732">Signal</keyword>
<dbReference type="Proteomes" id="UP001497453">
    <property type="component" value="Chromosome 11"/>
</dbReference>
<accession>A0ABP1CYW7</accession>
<gene>
    <name evidence="3" type="ORF">GFSPODELE1_LOCUS2795</name>
</gene>
<dbReference type="EMBL" id="OZ037954">
    <property type="protein sequence ID" value="CAL1699684.1"/>
    <property type="molecule type" value="Genomic_DNA"/>
</dbReference>
<evidence type="ECO:0000256" key="1">
    <source>
        <dbReference type="SAM" id="MobiDB-lite"/>
    </source>
</evidence>
<evidence type="ECO:0000256" key="2">
    <source>
        <dbReference type="SAM" id="SignalP"/>
    </source>
</evidence>
<protein>
    <submittedName>
        <fullName evidence="3">Uncharacterized protein</fullName>
    </submittedName>
</protein>
<feature type="chain" id="PRO_5046610128" evidence="2">
    <location>
        <begin position="22"/>
        <end position="280"/>
    </location>
</feature>